<feature type="domain" description="N-acetyltransferase" evidence="1">
    <location>
        <begin position="38"/>
        <end position="189"/>
    </location>
</feature>
<keyword evidence="3" id="KW-1185">Reference proteome</keyword>
<gene>
    <name evidence="2" type="ORF">SAMN05216216_10618</name>
</gene>
<dbReference type="AlphaFoldDB" id="A0A1G9DIF3"/>
<dbReference type="InterPro" id="IPR016181">
    <property type="entry name" value="Acyl_CoA_acyltransferase"/>
</dbReference>
<dbReference type="Pfam" id="PF13302">
    <property type="entry name" value="Acetyltransf_3"/>
    <property type="match status" value="1"/>
</dbReference>
<accession>A0A1G9DIF3</accession>
<keyword evidence="2" id="KW-0808">Transferase</keyword>
<dbReference type="RefSeq" id="WP_092985337.1">
    <property type="nucleotide sequence ID" value="NZ_FNFY01000006.1"/>
</dbReference>
<dbReference type="PROSITE" id="PS51186">
    <property type="entry name" value="GNAT"/>
    <property type="match status" value="1"/>
</dbReference>
<evidence type="ECO:0000313" key="3">
    <source>
        <dbReference type="Proteomes" id="UP000199008"/>
    </source>
</evidence>
<evidence type="ECO:0000259" key="1">
    <source>
        <dbReference type="PROSITE" id="PS51186"/>
    </source>
</evidence>
<sequence length="213" mass="24210">MVNYAPLHLRVTTPKIELVGATDDLLESLEPIVRAGKALAEPAPYDDPMSLYEKDPEIRVQKWLQSVWRGRGIVTNDFWRLNLIVMLDNKPVGMQDVIGDHFHTYGTVATFSWLSSDERKRGIGVEMRQAALHLAFDGLDATEVTSEAFIDNLGSNGVSHRLGYQENGVAWATRRGEPGLMQRWWLAREDWLPNRRSDIEIHGLADTRKVLFK</sequence>
<dbReference type="EMBL" id="FNFY01000006">
    <property type="protein sequence ID" value="SDK63702.1"/>
    <property type="molecule type" value="Genomic_DNA"/>
</dbReference>
<dbReference type="Gene3D" id="3.40.630.30">
    <property type="match status" value="1"/>
</dbReference>
<protein>
    <submittedName>
        <fullName evidence="2">Protein N-acetyltransferase, RimJ/RimL family</fullName>
    </submittedName>
</protein>
<dbReference type="InterPro" id="IPR000182">
    <property type="entry name" value="GNAT_dom"/>
</dbReference>
<proteinExistence type="predicted"/>
<dbReference type="SUPFAM" id="SSF55729">
    <property type="entry name" value="Acyl-CoA N-acyltransferases (Nat)"/>
    <property type="match status" value="1"/>
</dbReference>
<evidence type="ECO:0000313" key="2">
    <source>
        <dbReference type="EMBL" id="SDK63702.1"/>
    </source>
</evidence>
<dbReference type="GO" id="GO:0016747">
    <property type="term" value="F:acyltransferase activity, transferring groups other than amino-acyl groups"/>
    <property type="evidence" value="ECO:0007669"/>
    <property type="project" value="InterPro"/>
</dbReference>
<dbReference type="STRING" id="576118.SAMN05216216_10618"/>
<dbReference type="OrthoDB" id="3466127at2"/>
<name>A0A1G9DIF3_9BACL</name>
<reference evidence="3" key="1">
    <citation type="submission" date="2016-10" db="EMBL/GenBank/DDBJ databases">
        <authorList>
            <person name="Varghese N."/>
            <person name="Submissions S."/>
        </authorList>
    </citation>
    <scope>NUCLEOTIDE SEQUENCE [LARGE SCALE GENOMIC DNA]</scope>
    <source>
        <strain evidence="3">CGMCC 1.8895</strain>
    </source>
</reference>
<dbReference type="Proteomes" id="UP000199008">
    <property type="component" value="Unassembled WGS sequence"/>
</dbReference>
<organism evidence="2 3">
    <name type="scientific">Lacicoccus qingdaonensis</name>
    <dbReference type="NCBI Taxonomy" id="576118"/>
    <lineage>
        <taxon>Bacteria</taxon>
        <taxon>Bacillati</taxon>
        <taxon>Bacillota</taxon>
        <taxon>Bacilli</taxon>
        <taxon>Bacillales</taxon>
        <taxon>Salinicoccaceae</taxon>
        <taxon>Lacicoccus</taxon>
    </lineage>
</organism>